<dbReference type="Proteomes" id="UP000785613">
    <property type="component" value="Unassembled WGS sequence"/>
</dbReference>
<dbReference type="RefSeq" id="WP_167224973.1">
    <property type="nucleotide sequence ID" value="NZ_VUYU01000007.1"/>
</dbReference>
<gene>
    <name evidence="2" type="ORF">F0185_12830</name>
</gene>
<comment type="caution">
    <text evidence="2">The sequence shown here is derived from an EMBL/GenBank/DDBJ whole genome shotgun (WGS) entry which is preliminary data.</text>
</comment>
<keyword evidence="3" id="KW-1185">Reference proteome</keyword>
<dbReference type="PROSITE" id="PS51257">
    <property type="entry name" value="PROKAR_LIPOPROTEIN"/>
    <property type="match status" value="1"/>
</dbReference>
<reference evidence="2 3" key="1">
    <citation type="submission" date="2019-09" db="EMBL/GenBank/DDBJ databases">
        <title>Taxonomy of Antarctic Massilia spp.: description of Massilia rubra sp. nov., Massilia aquatica sp. nov., Massilia mucilaginosa sp. nov., Massilia frigida sp. nov. isolated from streams, lakes and regoliths.</title>
        <authorList>
            <person name="Holochova P."/>
            <person name="Sedlacek I."/>
            <person name="Kralova S."/>
            <person name="Maslanova I."/>
            <person name="Busse H.-J."/>
            <person name="Stankova E."/>
            <person name="Vrbovska V."/>
            <person name="Kovarovic V."/>
            <person name="Bartak M."/>
            <person name="Svec P."/>
            <person name="Pantucek R."/>
        </authorList>
    </citation>
    <scope>NUCLEOTIDE SEQUENCE [LARGE SCALE GENOMIC DNA]</scope>
    <source>
        <strain evidence="2 3">CCM 8692</strain>
    </source>
</reference>
<evidence type="ECO:0000256" key="1">
    <source>
        <dbReference type="SAM" id="SignalP"/>
    </source>
</evidence>
<feature type="chain" id="PRO_5046167711" description="Lipoprotein" evidence="1">
    <location>
        <begin position="24"/>
        <end position="140"/>
    </location>
</feature>
<evidence type="ECO:0008006" key="4">
    <source>
        <dbReference type="Google" id="ProtNLM"/>
    </source>
</evidence>
<organism evidence="2 3">
    <name type="scientific">Massilia rubra</name>
    <dbReference type="NCBI Taxonomy" id="2607910"/>
    <lineage>
        <taxon>Bacteria</taxon>
        <taxon>Pseudomonadati</taxon>
        <taxon>Pseudomonadota</taxon>
        <taxon>Betaproteobacteria</taxon>
        <taxon>Burkholderiales</taxon>
        <taxon>Oxalobacteraceae</taxon>
        <taxon>Telluria group</taxon>
        <taxon>Massilia</taxon>
    </lineage>
</organism>
<keyword evidence="1" id="KW-0732">Signal</keyword>
<protein>
    <recommendedName>
        <fullName evidence="4">Lipoprotein</fullName>
    </recommendedName>
</protein>
<sequence length="140" mass="14871">MKTISSMSLWLAALMCFPATATACTPAGKFTPYTVEQLYNIAAHVVYAEGGELVHSPNGERVTVKVLEHFKGPQLDSVPAYESSCDRQPQIGVAGVHFLDPNGKGHVMAYPSGQSVEQILASLRRIKADAAAGKTPATAQ</sequence>
<dbReference type="EMBL" id="VUYU01000007">
    <property type="protein sequence ID" value="NHZ34466.1"/>
    <property type="molecule type" value="Genomic_DNA"/>
</dbReference>
<evidence type="ECO:0000313" key="2">
    <source>
        <dbReference type="EMBL" id="NHZ34466.1"/>
    </source>
</evidence>
<name>A0ABX0LI21_9BURK</name>
<accession>A0ABX0LI21</accession>
<proteinExistence type="predicted"/>
<evidence type="ECO:0000313" key="3">
    <source>
        <dbReference type="Proteomes" id="UP000785613"/>
    </source>
</evidence>
<feature type="signal peptide" evidence="1">
    <location>
        <begin position="1"/>
        <end position="23"/>
    </location>
</feature>